<keyword evidence="2" id="KW-0472">Membrane</keyword>
<name>G5IAT8_9FIRM</name>
<feature type="transmembrane region" description="Helical" evidence="2">
    <location>
        <begin position="6"/>
        <end position="28"/>
    </location>
</feature>
<evidence type="ECO:0000313" key="4">
    <source>
        <dbReference type="Proteomes" id="UP000005384"/>
    </source>
</evidence>
<dbReference type="OrthoDB" id="9789229at2"/>
<accession>G5IAT8</accession>
<feature type="transmembrane region" description="Helical" evidence="2">
    <location>
        <begin position="40"/>
        <end position="61"/>
    </location>
</feature>
<proteinExistence type="predicted"/>
<dbReference type="AlphaFoldDB" id="G5IAT8"/>
<feature type="coiled-coil region" evidence="1">
    <location>
        <begin position="171"/>
        <end position="198"/>
    </location>
</feature>
<dbReference type="PATRIC" id="fig|742737.3.peg.615"/>
<evidence type="ECO:0000313" key="3">
    <source>
        <dbReference type="EMBL" id="EHI61433.1"/>
    </source>
</evidence>
<dbReference type="EMBL" id="ADLN01000003">
    <property type="protein sequence ID" value="EHI61433.1"/>
    <property type="molecule type" value="Genomic_DNA"/>
</dbReference>
<keyword evidence="4" id="KW-1185">Reference proteome</keyword>
<feature type="transmembrane region" description="Helical" evidence="2">
    <location>
        <begin position="137"/>
        <end position="158"/>
    </location>
</feature>
<dbReference type="SUPFAM" id="SSF58113">
    <property type="entry name" value="Apolipoprotein A-I"/>
    <property type="match status" value="1"/>
</dbReference>
<dbReference type="CDD" id="cd14686">
    <property type="entry name" value="bZIP"/>
    <property type="match status" value="1"/>
</dbReference>
<dbReference type="RefSeq" id="WP_006778599.1">
    <property type="nucleotide sequence ID" value="NZ_CP040506.1"/>
</dbReference>
<organism evidence="3 4">
    <name type="scientific">Hungatella hathewayi WAL-18680</name>
    <dbReference type="NCBI Taxonomy" id="742737"/>
    <lineage>
        <taxon>Bacteria</taxon>
        <taxon>Bacillati</taxon>
        <taxon>Bacillota</taxon>
        <taxon>Clostridia</taxon>
        <taxon>Lachnospirales</taxon>
        <taxon>Lachnospiraceae</taxon>
        <taxon>Hungatella</taxon>
    </lineage>
</organism>
<reference evidence="3 4" key="1">
    <citation type="submission" date="2011-08" db="EMBL/GenBank/DDBJ databases">
        <title>The Genome Sequence of Clostridium hathewayi WAL-18680.</title>
        <authorList>
            <consortium name="The Broad Institute Genome Sequencing Platform"/>
            <person name="Earl A."/>
            <person name="Ward D."/>
            <person name="Feldgarden M."/>
            <person name="Gevers D."/>
            <person name="Finegold S.M."/>
            <person name="Summanen P.H."/>
            <person name="Molitoris D.R."/>
            <person name="Song M."/>
            <person name="Daigneault M."/>
            <person name="Allen-Vercoe E."/>
            <person name="Young S.K."/>
            <person name="Zeng Q."/>
            <person name="Gargeya S."/>
            <person name="Fitzgerald M."/>
            <person name="Haas B."/>
            <person name="Abouelleil A."/>
            <person name="Alvarado L."/>
            <person name="Arachchi H.M."/>
            <person name="Berlin A."/>
            <person name="Brown A."/>
            <person name="Chapman S.B."/>
            <person name="Chen Z."/>
            <person name="Dunbar C."/>
            <person name="Freedman E."/>
            <person name="Gearin G."/>
            <person name="Gellesch M."/>
            <person name="Goldberg J."/>
            <person name="Griggs A."/>
            <person name="Gujja S."/>
            <person name="Heiman D."/>
            <person name="Howarth C."/>
            <person name="Larson L."/>
            <person name="Lui A."/>
            <person name="MacDonald P.J.P."/>
            <person name="Montmayeur A."/>
            <person name="Murphy C."/>
            <person name="Neiman D."/>
            <person name="Pearson M."/>
            <person name="Priest M."/>
            <person name="Roberts A."/>
            <person name="Saif S."/>
            <person name="Shea T."/>
            <person name="Shenoy N."/>
            <person name="Sisk P."/>
            <person name="Stolte C."/>
            <person name="Sykes S."/>
            <person name="Wortman J."/>
            <person name="Nusbaum C."/>
            <person name="Birren B."/>
        </authorList>
    </citation>
    <scope>NUCLEOTIDE SEQUENCE [LARGE SCALE GENOMIC DNA]</scope>
    <source>
        <strain evidence="3 4">WAL-18680</strain>
    </source>
</reference>
<sequence>MYTYPWYHWITFFYIYCFFGWIFESTYVSLKSRRFVNRGFLRLPMLPLYGTGAVMMLWFSLPVKDNLFLVYLAGVIAATLLEYATGYVMERLFKMKYWDYSNQPFNLHGYICLSSSIAWGFLTIFLTDVIHKPIANMVLDLNPIVEFTFIGIVSVLFVSDSVKSTKEALDLGRALEAMTKMKNELEEMQVQLALLKAETTQRVAELRDDAASRVSVSLGDTAQRVGFSLEDITDSLEGTAQKISDSLSGAVSRVADMKEETAQRVADMKEETYQRMADMKEETTLRVAEAAQKFRERSEREDALSDRIKSLTENRQRLSHQMSFYRKSLLRGNPSSSSSKFAEALKEFKESVNNLKK</sequence>
<dbReference type="Proteomes" id="UP000005384">
    <property type="component" value="Unassembled WGS sequence"/>
</dbReference>
<dbReference type="Pfam" id="PF06541">
    <property type="entry name" value="ABC_trans_CmpB"/>
    <property type="match status" value="1"/>
</dbReference>
<protein>
    <submittedName>
        <fullName evidence="3">Uncharacterized protein</fullName>
    </submittedName>
</protein>
<evidence type="ECO:0000256" key="2">
    <source>
        <dbReference type="SAM" id="Phobius"/>
    </source>
</evidence>
<keyword evidence="2" id="KW-1133">Transmembrane helix</keyword>
<feature type="transmembrane region" description="Helical" evidence="2">
    <location>
        <begin position="67"/>
        <end position="89"/>
    </location>
</feature>
<evidence type="ECO:0000256" key="1">
    <source>
        <dbReference type="SAM" id="Coils"/>
    </source>
</evidence>
<dbReference type="HOGENOM" id="CLU_055257_0_0_9"/>
<feature type="transmembrane region" description="Helical" evidence="2">
    <location>
        <begin position="110"/>
        <end position="131"/>
    </location>
</feature>
<keyword evidence="2" id="KW-0812">Transmembrane</keyword>
<dbReference type="Gene3D" id="1.20.120.20">
    <property type="entry name" value="Apolipoprotein"/>
    <property type="match status" value="1"/>
</dbReference>
<dbReference type="InterPro" id="IPR010540">
    <property type="entry name" value="CmpB_TMEM229"/>
</dbReference>
<comment type="caution">
    <text evidence="3">The sequence shown here is derived from an EMBL/GenBank/DDBJ whole genome shotgun (WGS) entry which is preliminary data.</text>
</comment>
<gene>
    <name evidence="3" type="ORF">HMPREF9473_00615</name>
</gene>
<keyword evidence="1" id="KW-0175">Coiled coil</keyword>